<organism evidence="1 2">
    <name type="scientific">Araneus ventricosus</name>
    <name type="common">Orbweaver spider</name>
    <name type="synonym">Epeira ventricosa</name>
    <dbReference type="NCBI Taxonomy" id="182803"/>
    <lineage>
        <taxon>Eukaryota</taxon>
        <taxon>Metazoa</taxon>
        <taxon>Ecdysozoa</taxon>
        <taxon>Arthropoda</taxon>
        <taxon>Chelicerata</taxon>
        <taxon>Arachnida</taxon>
        <taxon>Araneae</taxon>
        <taxon>Araneomorphae</taxon>
        <taxon>Entelegynae</taxon>
        <taxon>Araneoidea</taxon>
        <taxon>Araneidae</taxon>
        <taxon>Araneus</taxon>
    </lineage>
</organism>
<comment type="caution">
    <text evidence="1">The sequence shown here is derived from an EMBL/GenBank/DDBJ whole genome shotgun (WGS) entry which is preliminary data.</text>
</comment>
<gene>
    <name evidence="1" type="ORF">AVEN_104351_1</name>
</gene>
<dbReference type="OrthoDB" id="10056585at2759"/>
<proteinExistence type="predicted"/>
<reference evidence="1 2" key="1">
    <citation type="journal article" date="2019" name="Sci. Rep.">
        <title>Orb-weaving spider Araneus ventricosus genome elucidates the spidroin gene catalogue.</title>
        <authorList>
            <person name="Kono N."/>
            <person name="Nakamura H."/>
            <person name="Ohtoshi R."/>
            <person name="Moran D.A.P."/>
            <person name="Shinohara A."/>
            <person name="Yoshida Y."/>
            <person name="Fujiwara M."/>
            <person name="Mori M."/>
            <person name="Tomita M."/>
            <person name="Arakawa K."/>
        </authorList>
    </citation>
    <scope>NUCLEOTIDE SEQUENCE [LARGE SCALE GENOMIC DNA]</scope>
</reference>
<dbReference type="Proteomes" id="UP000499080">
    <property type="component" value="Unassembled WGS sequence"/>
</dbReference>
<dbReference type="AlphaFoldDB" id="A0A4Y2BW10"/>
<protein>
    <recommendedName>
        <fullName evidence="3">DUF4371 domain-containing protein</fullName>
    </recommendedName>
</protein>
<dbReference type="EMBL" id="BGPR01000117">
    <property type="protein sequence ID" value="GBL96123.1"/>
    <property type="molecule type" value="Genomic_DNA"/>
</dbReference>
<name>A0A4Y2BW10_ARAVE</name>
<keyword evidence="2" id="KW-1185">Reference proteome</keyword>
<evidence type="ECO:0008006" key="3">
    <source>
        <dbReference type="Google" id="ProtNLM"/>
    </source>
</evidence>
<sequence length="110" mass="12759">MLVRFCNSNVQKVEIRHLTSVFIGHSTAEDTLKAFNDTTKKLDLRKVIQISMDGPAVNWKFFHVIQEQIRDEFYTELLNIGRCGLHILNNAFKVGNRAEWNLDSLFTALY</sequence>
<evidence type="ECO:0000313" key="1">
    <source>
        <dbReference type="EMBL" id="GBL96123.1"/>
    </source>
</evidence>
<accession>A0A4Y2BW10</accession>
<evidence type="ECO:0000313" key="2">
    <source>
        <dbReference type="Proteomes" id="UP000499080"/>
    </source>
</evidence>